<proteinExistence type="predicted"/>
<dbReference type="SUPFAM" id="SSF46785">
    <property type="entry name" value="Winged helix' DNA-binding domain"/>
    <property type="match status" value="1"/>
</dbReference>
<evidence type="ECO:0000259" key="1">
    <source>
        <dbReference type="Pfam" id="PF24270"/>
    </source>
</evidence>
<dbReference type="Proteomes" id="UP000651120">
    <property type="component" value="Unassembled WGS sequence"/>
</dbReference>
<dbReference type="EMBL" id="DUJP01000038">
    <property type="protein sequence ID" value="HII48108.1"/>
    <property type="molecule type" value="Genomic_DNA"/>
</dbReference>
<comment type="caution">
    <text evidence="2">The sequence shown here is derived from an EMBL/GenBank/DDBJ whole genome shotgun (WGS) entry which is preliminary data.</text>
</comment>
<sequence>MWALVALIIATVAVLYLAFKAFRPYKRSVREEAALEAAVLAELAKGPADLSSLASRIGADELLVASVLAKLVREGLVKRVEEGDVVKYVWSGRRE</sequence>
<dbReference type="Pfam" id="PF24270">
    <property type="entry name" value="HTH_Cmi2_C"/>
    <property type="match status" value="1"/>
</dbReference>
<dbReference type="RefSeq" id="WP_011007600.1">
    <property type="nucleotide sequence ID" value="NZ_DUJP01000038.1"/>
</dbReference>
<dbReference type="InterPro" id="IPR036390">
    <property type="entry name" value="WH_DNA-bd_sf"/>
</dbReference>
<dbReference type="InterPro" id="IPR036388">
    <property type="entry name" value="WH-like_DNA-bd_sf"/>
</dbReference>
<evidence type="ECO:0000313" key="2">
    <source>
        <dbReference type="EMBL" id="HII48108.1"/>
    </source>
</evidence>
<dbReference type="InterPro" id="IPR056346">
    <property type="entry name" value="HTH_Cmi2_C"/>
</dbReference>
<dbReference type="AlphaFoldDB" id="A0A832SJ73"/>
<evidence type="ECO:0000313" key="3">
    <source>
        <dbReference type="Proteomes" id="UP000651120"/>
    </source>
</evidence>
<name>A0A832SJ73_9CREN</name>
<feature type="domain" description="Cmi2 C-terminal" evidence="1">
    <location>
        <begin position="30"/>
        <end position="82"/>
    </location>
</feature>
<dbReference type="Gene3D" id="1.10.10.10">
    <property type="entry name" value="Winged helix-like DNA-binding domain superfamily/Winged helix DNA-binding domain"/>
    <property type="match status" value="1"/>
</dbReference>
<protein>
    <submittedName>
        <fullName evidence="2">TrmB family transcriptional regulator</fullName>
    </submittedName>
</protein>
<dbReference type="GeneID" id="1465362"/>
<reference evidence="2" key="1">
    <citation type="journal article" date="2020" name="bioRxiv">
        <title>A rank-normalized archaeal taxonomy based on genome phylogeny resolves widespread incomplete and uneven classifications.</title>
        <authorList>
            <person name="Rinke C."/>
            <person name="Chuvochina M."/>
            <person name="Mussig A.J."/>
            <person name="Chaumeil P.-A."/>
            <person name="Waite D.W."/>
            <person name="Whitman W.B."/>
            <person name="Parks D.H."/>
            <person name="Hugenholtz P."/>
        </authorList>
    </citation>
    <scope>NUCLEOTIDE SEQUENCE</scope>
    <source>
        <strain evidence="2">UBA8839</strain>
    </source>
</reference>
<organism evidence="2 3">
    <name type="scientific">Pyrobaculum aerophilum</name>
    <dbReference type="NCBI Taxonomy" id="13773"/>
    <lineage>
        <taxon>Archaea</taxon>
        <taxon>Thermoproteota</taxon>
        <taxon>Thermoprotei</taxon>
        <taxon>Thermoproteales</taxon>
        <taxon>Thermoproteaceae</taxon>
        <taxon>Pyrobaculum</taxon>
    </lineage>
</organism>
<dbReference type="OMA" id="VRYVWSG"/>
<accession>A0A832SJ73</accession>
<gene>
    <name evidence="2" type="ORF">HA333_11915</name>
</gene>